<gene>
    <name evidence="1" type="ORF">HINF_LOCUS36964</name>
    <name evidence="2" type="ORF">HINF_LOCUS49946</name>
</gene>
<proteinExistence type="predicted"/>
<comment type="caution">
    <text evidence="1">The sequence shown here is derived from an EMBL/GenBank/DDBJ whole genome shotgun (WGS) entry which is preliminary data.</text>
</comment>
<reference evidence="1" key="1">
    <citation type="submission" date="2023-06" db="EMBL/GenBank/DDBJ databases">
        <authorList>
            <person name="Kurt Z."/>
        </authorList>
    </citation>
    <scope>NUCLEOTIDE SEQUENCE</scope>
</reference>
<evidence type="ECO:0000313" key="1">
    <source>
        <dbReference type="EMBL" id="CAI9949319.1"/>
    </source>
</evidence>
<reference evidence="2 3" key="2">
    <citation type="submission" date="2024-07" db="EMBL/GenBank/DDBJ databases">
        <authorList>
            <person name="Akdeniz Z."/>
        </authorList>
    </citation>
    <scope>NUCLEOTIDE SEQUENCE [LARGE SCALE GENOMIC DNA]</scope>
</reference>
<dbReference type="Proteomes" id="UP001642409">
    <property type="component" value="Unassembled WGS sequence"/>
</dbReference>
<dbReference type="EMBL" id="CATOUU010000796">
    <property type="protein sequence ID" value="CAI9949319.1"/>
    <property type="molecule type" value="Genomic_DNA"/>
</dbReference>
<accession>A0AA86PZJ7</accession>
<dbReference type="AlphaFoldDB" id="A0AA86PZJ7"/>
<keyword evidence="3" id="KW-1185">Reference proteome</keyword>
<organism evidence="1">
    <name type="scientific">Hexamita inflata</name>
    <dbReference type="NCBI Taxonomy" id="28002"/>
    <lineage>
        <taxon>Eukaryota</taxon>
        <taxon>Metamonada</taxon>
        <taxon>Diplomonadida</taxon>
        <taxon>Hexamitidae</taxon>
        <taxon>Hexamitinae</taxon>
        <taxon>Hexamita</taxon>
    </lineage>
</organism>
<protein>
    <submittedName>
        <fullName evidence="2">Hypothetical_protein</fullName>
    </submittedName>
</protein>
<evidence type="ECO:0000313" key="2">
    <source>
        <dbReference type="EMBL" id="CAL6061934.1"/>
    </source>
</evidence>
<name>A0AA86PZJ7_9EUKA</name>
<sequence>MQNIKYRFYYTKQTTQSDFSLTLKKIQQPQFNQSFATIYKKLHKTLLNKLISISYLVFKLLESKYLTIPKIVTITSKLFPDRTLSQCKSFYCNQVKPYVFKPGNELSKENIKFTLMCYYYYITEKMPGDHETYDLRVQRILAYLINLDLQIIIYEMKIE</sequence>
<evidence type="ECO:0000313" key="3">
    <source>
        <dbReference type="Proteomes" id="UP001642409"/>
    </source>
</evidence>
<dbReference type="EMBL" id="CAXDID020000237">
    <property type="protein sequence ID" value="CAL6061934.1"/>
    <property type="molecule type" value="Genomic_DNA"/>
</dbReference>